<sequence>MEIPDITAEVSFDKGQDEAEHQVKLVCKRVLPGWSDLAVEDVKVSRISGGISNLLVKVEPPEPLRPVAVKVFGDKTELLIDREAEKHILLRLNQLGFGAKVLALFTNGRVEEFLEAHTLTPDQAADPRVVAHIAVRLRKFHSLDMSHAVEAAAAAAAASGAAASAAAPAAAAAACSTLDPSSPATSQWDNLDAWLDMAQGLSFPHDGAKQAAFAAVDFAALRTELAALRAVCGRVGSPRVFCHNDLLPGNMLVVRRAKAGVEAGAAPEARAEAGVAALEAAEAAPGAEAEGEAEPGAKRQRLEAASASASAAAGGAEEGGEGAGAGAGPCVLADGELQFIDFEYSGYGYRGFDFGNHFNEYAGFDCDYTRFPSPERQKVFFRHYLQPGELRRLAEERIAAAAGAVAATAAEDEPAAAAGALAAAEEAVLDGLVAEACVFALLSHAYWGVWSYVQARYSPIDFDYLAYAKMRWAEYHRRKAEFFALVDAAFPQ</sequence>
<dbReference type="InterPro" id="IPR011009">
    <property type="entry name" value="Kinase-like_dom_sf"/>
</dbReference>
<reference evidence="6" key="1">
    <citation type="journal article" date="2016" name="Nat. Commun.">
        <title>The Gonium pectorale genome demonstrates co-option of cell cycle regulation during the evolution of multicellularity.</title>
        <authorList>
            <person name="Hanschen E.R."/>
            <person name="Marriage T.N."/>
            <person name="Ferris P.J."/>
            <person name="Hamaji T."/>
            <person name="Toyoda A."/>
            <person name="Fujiyama A."/>
            <person name="Neme R."/>
            <person name="Noguchi H."/>
            <person name="Minakuchi Y."/>
            <person name="Suzuki M."/>
            <person name="Kawai-Toyooka H."/>
            <person name="Smith D.R."/>
            <person name="Sparks H."/>
            <person name="Anderson J."/>
            <person name="Bakaric R."/>
            <person name="Luria V."/>
            <person name="Karger A."/>
            <person name="Kirschner M.W."/>
            <person name="Durand P.M."/>
            <person name="Michod R.E."/>
            <person name="Nozaki H."/>
            <person name="Olson B.J."/>
        </authorList>
    </citation>
    <scope>NUCLEOTIDE SEQUENCE [LARGE SCALE GENOMIC DNA]</scope>
    <source>
        <strain evidence="6">NIES-2863</strain>
    </source>
</reference>
<gene>
    <name evidence="5" type="ORF">GPECTOR_21g654</name>
</gene>
<dbReference type="Proteomes" id="UP000075714">
    <property type="component" value="Unassembled WGS sequence"/>
</dbReference>
<dbReference type="GO" id="GO:0006646">
    <property type="term" value="P:phosphatidylethanolamine biosynthetic process"/>
    <property type="evidence" value="ECO:0007669"/>
    <property type="project" value="TreeGrafter"/>
</dbReference>
<protein>
    <recommendedName>
        <fullName evidence="3">ethanolamine kinase</fullName>
        <ecNumber evidence="3">2.7.1.82</ecNumber>
    </recommendedName>
</protein>
<dbReference type="PANTHER" id="PTHR22603:SF66">
    <property type="entry name" value="ETHANOLAMINE KINASE"/>
    <property type="match status" value="1"/>
</dbReference>
<dbReference type="GO" id="GO:0004305">
    <property type="term" value="F:ethanolamine kinase activity"/>
    <property type="evidence" value="ECO:0007669"/>
    <property type="project" value="UniProtKB-EC"/>
</dbReference>
<dbReference type="AlphaFoldDB" id="A0A150GHW7"/>
<evidence type="ECO:0000256" key="4">
    <source>
        <dbReference type="SAM" id="MobiDB-lite"/>
    </source>
</evidence>
<evidence type="ECO:0000313" key="5">
    <source>
        <dbReference type="EMBL" id="KXZ49428.1"/>
    </source>
</evidence>
<evidence type="ECO:0000256" key="3">
    <source>
        <dbReference type="ARBA" id="ARBA00038874"/>
    </source>
</evidence>
<dbReference type="Gene3D" id="3.30.200.20">
    <property type="entry name" value="Phosphorylase Kinase, domain 1"/>
    <property type="match status" value="1"/>
</dbReference>
<feature type="compositionally biased region" description="Low complexity" evidence="4">
    <location>
        <begin position="303"/>
        <end position="315"/>
    </location>
</feature>
<organism evidence="5 6">
    <name type="scientific">Gonium pectorale</name>
    <name type="common">Green alga</name>
    <dbReference type="NCBI Taxonomy" id="33097"/>
    <lineage>
        <taxon>Eukaryota</taxon>
        <taxon>Viridiplantae</taxon>
        <taxon>Chlorophyta</taxon>
        <taxon>core chlorophytes</taxon>
        <taxon>Chlorophyceae</taxon>
        <taxon>CS clade</taxon>
        <taxon>Chlamydomonadales</taxon>
        <taxon>Volvocaceae</taxon>
        <taxon>Gonium</taxon>
    </lineage>
</organism>
<name>A0A150GHW7_GONPE</name>
<evidence type="ECO:0000256" key="2">
    <source>
        <dbReference type="ARBA" id="ARBA00038211"/>
    </source>
</evidence>
<proteinExistence type="inferred from homology"/>
<dbReference type="GO" id="GO:0005737">
    <property type="term" value="C:cytoplasm"/>
    <property type="evidence" value="ECO:0007669"/>
    <property type="project" value="TreeGrafter"/>
</dbReference>
<feature type="region of interest" description="Disordered" evidence="4">
    <location>
        <begin position="282"/>
        <end position="320"/>
    </location>
</feature>
<dbReference type="Pfam" id="PF01633">
    <property type="entry name" value="Choline_kinase"/>
    <property type="match status" value="1"/>
</dbReference>
<dbReference type="Gene3D" id="3.90.1200.10">
    <property type="match status" value="2"/>
</dbReference>
<keyword evidence="6" id="KW-1185">Reference proteome</keyword>
<dbReference type="OrthoDB" id="10267235at2759"/>
<dbReference type="PANTHER" id="PTHR22603">
    <property type="entry name" value="CHOLINE/ETHANOALAMINE KINASE"/>
    <property type="match status" value="1"/>
</dbReference>
<comment type="pathway">
    <text evidence="1">Phospholipid metabolism; phosphatidylethanolamine biosynthesis; phosphatidylethanolamine from ethanolamine: step 1/3.</text>
</comment>
<evidence type="ECO:0000313" key="6">
    <source>
        <dbReference type="Proteomes" id="UP000075714"/>
    </source>
</evidence>
<evidence type="ECO:0000256" key="1">
    <source>
        <dbReference type="ARBA" id="ARBA00037883"/>
    </source>
</evidence>
<dbReference type="STRING" id="33097.A0A150GHW7"/>
<dbReference type="EMBL" id="LSYV01000022">
    <property type="protein sequence ID" value="KXZ49428.1"/>
    <property type="molecule type" value="Genomic_DNA"/>
</dbReference>
<accession>A0A150GHW7</accession>
<dbReference type="SUPFAM" id="SSF56112">
    <property type="entry name" value="Protein kinase-like (PK-like)"/>
    <property type="match status" value="2"/>
</dbReference>
<dbReference type="EC" id="2.7.1.82" evidence="3"/>
<comment type="caution">
    <text evidence="5">The sequence shown here is derived from an EMBL/GenBank/DDBJ whole genome shotgun (WGS) entry which is preliminary data.</text>
</comment>
<dbReference type="CDD" id="cd05157">
    <property type="entry name" value="ETNK_euk"/>
    <property type="match status" value="1"/>
</dbReference>
<comment type="similarity">
    <text evidence="2">Belongs to the choline/ethanolamine kinase family.</text>
</comment>